<dbReference type="AlphaFoldDB" id="A0A6A7B796"/>
<keyword evidence="2" id="KW-1185">Reference proteome</keyword>
<evidence type="ECO:0000313" key="2">
    <source>
        <dbReference type="Proteomes" id="UP000799423"/>
    </source>
</evidence>
<protein>
    <submittedName>
        <fullName evidence="1">Uncharacterized protein</fullName>
    </submittedName>
</protein>
<dbReference type="Proteomes" id="UP000799423">
    <property type="component" value="Unassembled WGS sequence"/>
</dbReference>
<sequence>MRPLPLSVGPVDLWELASTSLKERYSCPYQGSGPWDVISPRFRWEERSHDEHLGLNEKCSRSAARPYKQPAYRARYFYLDLATNHLLLFSFASRGVQRWAKLRHAAFPDSLICLDSDVLRSGEPLVLTLNDRLPSHEGQSEKHTFIPLHDFILWLRY</sequence>
<reference evidence="1" key="1">
    <citation type="submission" date="2020-01" db="EMBL/GenBank/DDBJ databases">
        <authorList>
            <consortium name="DOE Joint Genome Institute"/>
            <person name="Haridas S."/>
            <person name="Albert R."/>
            <person name="Binder M."/>
            <person name="Bloem J."/>
            <person name="Labutti K."/>
            <person name="Salamov A."/>
            <person name="Andreopoulos B."/>
            <person name="Baker S.E."/>
            <person name="Barry K."/>
            <person name="Bills G."/>
            <person name="Bluhm B.H."/>
            <person name="Cannon C."/>
            <person name="Castanera R."/>
            <person name="Culley D.E."/>
            <person name="Daum C."/>
            <person name="Ezra D."/>
            <person name="Gonzalez J.B."/>
            <person name="Henrissat B."/>
            <person name="Kuo A."/>
            <person name="Liang C."/>
            <person name="Lipzen A."/>
            <person name="Lutzoni F."/>
            <person name="Magnuson J."/>
            <person name="Mondo S."/>
            <person name="Nolan M."/>
            <person name="Ohm R."/>
            <person name="Pangilinan J."/>
            <person name="Park H.-J."/>
            <person name="Ramirez L."/>
            <person name="Alfaro M."/>
            <person name="Sun H."/>
            <person name="Tritt A."/>
            <person name="Yoshinaga Y."/>
            <person name="Zwiers L.-H."/>
            <person name="Turgeon B.G."/>
            <person name="Goodwin S.B."/>
            <person name="Spatafora J.W."/>
            <person name="Crous P.W."/>
            <person name="Grigoriev I.V."/>
        </authorList>
    </citation>
    <scope>NUCLEOTIDE SEQUENCE</scope>
    <source>
        <strain evidence="1">IPT5</strain>
    </source>
</reference>
<name>A0A6A7B796_9PLEO</name>
<evidence type="ECO:0000313" key="1">
    <source>
        <dbReference type="EMBL" id="KAF2850637.1"/>
    </source>
</evidence>
<accession>A0A6A7B796</accession>
<gene>
    <name evidence="1" type="ORF">T440DRAFT_80531</name>
</gene>
<organism evidence="1 2">
    <name type="scientific">Plenodomus tracheiphilus IPT5</name>
    <dbReference type="NCBI Taxonomy" id="1408161"/>
    <lineage>
        <taxon>Eukaryota</taxon>
        <taxon>Fungi</taxon>
        <taxon>Dikarya</taxon>
        <taxon>Ascomycota</taxon>
        <taxon>Pezizomycotina</taxon>
        <taxon>Dothideomycetes</taxon>
        <taxon>Pleosporomycetidae</taxon>
        <taxon>Pleosporales</taxon>
        <taxon>Pleosporineae</taxon>
        <taxon>Leptosphaeriaceae</taxon>
        <taxon>Plenodomus</taxon>
    </lineage>
</organism>
<proteinExistence type="predicted"/>
<dbReference type="EMBL" id="MU006305">
    <property type="protein sequence ID" value="KAF2850637.1"/>
    <property type="molecule type" value="Genomic_DNA"/>
</dbReference>